<evidence type="ECO:0000256" key="1">
    <source>
        <dbReference type="SAM" id="MobiDB-lite"/>
    </source>
</evidence>
<protein>
    <submittedName>
        <fullName evidence="2">Uncharacterized protein</fullName>
    </submittedName>
</protein>
<sequence>MSSPASIRKDSKDNNANNSPNKPPDLDLLSILYRNQSPTLPQLTAHVKSLAEYVKDLSAYIAAEANTAPTPSNSAPTTPSKPSETNASTNESTTTTIPDPNTNEDPNDIMLALAPVLNAQLSTLNTVEETTNDCFKLCTELVVGVSKAMQANCQSFTLKLEGMEREVQGVKKGLMEIAMKLGAGAVKGMVKLETEARKAEEAAVPLRTLVGAAGPSRGKKGKGKGRRR</sequence>
<feature type="region of interest" description="Disordered" evidence="1">
    <location>
        <begin position="65"/>
        <end position="105"/>
    </location>
</feature>
<dbReference type="Proteomes" id="UP000799767">
    <property type="component" value="Unassembled WGS sequence"/>
</dbReference>
<reference evidence="2" key="1">
    <citation type="journal article" date="2020" name="Stud. Mycol.">
        <title>101 Dothideomycetes genomes: a test case for predicting lifestyles and emergence of pathogens.</title>
        <authorList>
            <person name="Haridas S."/>
            <person name="Albert R."/>
            <person name="Binder M."/>
            <person name="Bloem J."/>
            <person name="Labutti K."/>
            <person name="Salamov A."/>
            <person name="Andreopoulos B."/>
            <person name="Baker S."/>
            <person name="Barry K."/>
            <person name="Bills G."/>
            <person name="Bluhm B."/>
            <person name="Cannon C."/>
            <person name="Castanera R."/>
            <person name="Culley D."/>
            <person name="Daum C."/>
            <person name="Ezra D."/>
            <person name="Gonzalez J."/>
            <person name="Henrissat B."/>
            <person name="Kuo A."/>
            <person name="Liang C."/>
            <person name="Lipzen A."/>
            <person name="Lutzoni F."/>
            <person name="Magnuson J."/>
            <person name="Mondo S."/>
            <person name="Nolan M."/>
            <person name="Ohm R."/>
            <person name="Pangilinan J."/>
            <person name="Park H.-J."/>
            <person name="Ramirez L."/>
            <person name="Alfaro M."/>
            <person name="Sun H."/>
            <person name="Tritt A."/>
            <person name="Yoshinaga Y."/>
            <person name="Zwiers L.-H."/>
            <person name="Turgeon B."/>
            <person name="Goodwin S."/>
            <person name="Spatafora J."/>
            <person name="Crous P."/>
            <person name="Grigoriev I."/>
        </authorList>
    </citation>
    <scope>NUCLEOTIDE SEQUENCE</scope>
    <source>
        <strain evidence="2">CBS 113389</strain>
    </source>
</reference>
<dbReference type="AlphaFoldDB" id="A0A6A6PRQ4"/>
<dbReference type="RefSeq" id="XP_033589016.1">
    <property type="nucleotide sequence ID" value="XM_033729705.1"/>
</dbReference>
<feature type="compositionally biased region" description="Low complexity" evidence="1">
    <location>
        <begin position="65"/>
        <end position="96"/>
    </location>
</feature>
<proteinExistence type="predicted"/>
<evidence type="ECO:0000313" key="2">
    <source>
        <dbReference type="EMBL" id="KAF2482446.1"/>
    </source>
</evidence>
<dbReference type="GeneID" id="54470707"/>
<dbReference type="EMBL" id="MU001636">
    <property type="protein sequence ID" value="KAF2482446.1"/>
    <property type="molecule type" value="Genomic_DNA"/>
</dbReference>
<evidence type="ECO:0000313" key="3">
    <source>
        <dbReference type="Proteomes" id="UP000799767"/>
    </source>
</evidence>
<organism evidence="2 3">
    <name type="scientific">Neohortaea acidophila</name>
    <dbReference type="NCBI Taxonomy" id="245834"/>
    <lineage>
        <taxon>Eukaryota</taxon>
        <taxon>Fungi</taxon>
        <taxon>Dikarya</taxon>
        <taxon>Ascomycota</taxon>
        <taxon>Pezizomycotina</taxon>
        <taxon>Dothideomycetes</taxon>
        <taxon>Dothideomycetidae</taxon>
        <taxon>Mycosphaerellales</taxon>
        <taxon>Teratosphaeriaceae</taxon>
        <taxon>Neohortaea</taxon>
    </lineage>
</organism>
<gene>
    <name evidence="2" type="ORF">BDY17DRAFT_160182</name>
</gene>
<accession>A0A6A6PRQ4</accession>
<feature type="region of interest" description="Disordered" evidence="1">
    <location>
        <begin position="1"/>
        <end position="28"/>
    </location>
</feature>
<name>A0A6A6PRQ4_9PEZI</name>
<keyword evidence="3" id="KW-1185">Reference proteome</keyword>